<keyword evidence="1" id="KW-1133">Transmembrane helix</keyword>
<accession>A0A6N2YL10</accession>
<sequence length="162" mass="19239">MEVREVTERFPCGEVEETFADYILVSWVMWLFFGAVATWAVWHSQRGVVWNHIAIDYIIVGFCVWRMTRQRRPLVYVCEKGIVIRRRPSSLWERIDMLWNGDHYYNFIPYAQIIGFTANWEEIHMVTESGGILIVMVDLQFVTYKDKLKLLSVIDERSHTAM</sequence>
<gene>
    <name evidence="2" type="ORF">VRLFYP33_00255</name>
</gene>
<feature type="transmembrane region" description="Helical" evidence="1">
    <location>
        <begin position="48"/>
        <end position="65"/>
    </location>
</feature>
<name>A0A6N2YL10_9FIRM</name>
<dbReference type="EMBL" id="CACRUX010000002">
    <property type="protein sequence ID" value="VYT66300.1"/>
    <property type="molecule type" value="Genomic_DNA"/>
</dbReference>
<protein>
    <submittedName>
        <fullName evidence="2">Uncharacterized protein</fullName>
    </submittedName>
</protein>
<keyword evidence="1" id="KW-0812">Transmembrane</keyword>
<evidence type="ECO:0000256" key="1">
    <source>
        <dbReference type="SAM" id="Phobius"/>
    </source>
</evidence>
<dbReference type="AlphaFoldDB" id="A0A6N2YL10"/>
<evidence type="ECO:0000313" key="2">
    <source>
        <dbReference type="EMBL" id="VYT66300.1"/>
    </source>
</evidence>
<organism evidence="2">
    <name type="scientific">Veillonella ratti</name>
    <dbReference type="NCBI Taxonomy" id="103892"/>
    <lineage>
        <taxon>Bacteria</taxon>
        <taxon>Bacillati</taxon>
        <taxon>Bacillota</taxon>
        <taxon>Negativicutes</taxon>
        <taxon>Veillonellales</taxon>
        <taxon>Veillonellaceae</taxon>
        <taxon>Veillonella</taxon>
    </lineage>
</organism>
<dbReference type="RefSeq" id="WP_021841584.1">
    <property type="nucleotide sequence ID" value="NZ_CACRUX010000002.1"/>
</dbReference>
<reference evidence="2" key="1">
    <citation type="submission" date="2019-11" db="EMBL/GenBank/DDBJ databases">
        <authorList>
            <person name="Feng L."/>
        </authorList>
    </citation>
    <scope>NUCLEOTIDE SEQUENCE</scope>
    <source>
        <strain evidence="2">VrattiLFYP33</strain>
    </source>
</reference>
<keyword evidence="1" id="KW-0472">Membrane</keyword>
<feature type="transmembrane region" description="Helical" evidence="1">
    <location>
        <begin position="21"/>
        <end position="42"/>
    </location>
</feature>
<proteinExistence type="predicted"/>